<evidence type="ECO:0000313" key="4">
    <source>
        <dbReference type="EMBL" id="SED26048.1"/>
    </source>
</evidence>
<dbReference type="InterPro" id="IPR000873">
    <property type="entry name" value="AMP-dep_synth/lig_dom"/>
</dbReference>
<name>A0A1H4Z8W4_TSUTY</name>
<dbReference type="Pfam" id="PF00501">
    <property type="entry name" value="AMP-binding"/>
    <property type="match status" value="1"/>
</dbReference>
<dbReference type="CDD" id="cd05941">
    <property type="entry name" value="MCS"/>
    <property type="match status" value="1"/>
</dbReference>
<dbReference type="InterPro" id="IPR020845">
    <property type="entry name" value="AMP-binding_CS"/>
</dbReference>
<protein>
    <submittedName>
        <fullName evidence="4">Acyl-CoA synthetase (AMP-forming)/AMP-acid ligase II</fullName>
    </submittedName>
</protein>
<keyword evidence="5" id="KW-1185">Reference proteome</keyword>
<dbReference type="InterPro" id="IPR025110">
    <property type="entry name" value="AMP-bd_C"/>
</dbReference>
<organism evidence="4 5">
    <name type="scientific">Tsukamurella tyrosinosolvens</name>
    <dbReference type="NCBI Taxonomy" id="57704"/>
    <lineage>
        <taxon>Bacteria</taxon>
        <taxon>Bacillati</taxon>
        <taxon>Actinomycetota</taxon>
        <taxon>Actinomycetes</taxon>
        <taxon>Mycobacteriales</taxon>
        <taxon>Tsukamurellaceae</taxon>
        <taxon>Tsukamurella</taxon>
    </lineage>
</organism>
<proteinExistence type="inferred from homology"/>
<dbReference type="STRING" id="57704.SAMN04489793_4459"/>
<dbReference type="NCBIfam" id="NF005858">
    <property type="entry name" value="PRK07787.1"/>
    <property type="match status" value="1"/>
</dbReference>
<dbReference type="Gene3D" id="3.30.300.30">
    <property type="match status" value="1"/>
</dbReference>
<accession>A0A1H4Z8W4</accession>
<comment type="similarity">
    <text evidence="1">Belongs to the ATP-dependent AMP-binding enzyme family.</text>
</comment>
<gene>
    <name evidence="4" type="ORF">SAMN04489793_4459</name>
</gene>
<evidence type="ECO:0000256" key="1">
    <source>
        <dbReference type="ARBA" id="ARBA00006432"/>
    </source>
</evidence>
<sequence>MTALLAALRDRTRADDPRAVTIDGHSLSRAELRSAALSFAASLDTRGPVAICAAPTLETVVAVTGCLLAGITAVPVPPDAGPAEIAHILADSAATAWVGEPRDHVGLPVHRVTPDTGSVPAQETEPGGDAVAMILYTSGTTGAPKGVLLSRAAIAAGLDALAEAWDWTDRDTVAHGLPLFHTHGLILGVLGSLHIGSRVVHTGKATPERYAATPATMYFGVPTVWGRIAADEDSARALAGARLLVSGSAPLPLPVFERLRALTGQAPIERYGMTETMITLSTRADGERRPGWVGSAVDGVHTRLRGEDGTEVPADGESVGRLEIRGPMVFAGYLGRPEATAASWTEDGWFITGDVAVKDAGGFHRIVGRESVDLIKSGGYRIGAGEIETSLLARPEVREVAVVGVPDADLGQRIVAYVVATPGSGDDAAAEALIAHVAGELSWHKRPRAVRFIDALPRNAMGKVQKASLIRGDVGTPARSADGHTEPMDTLPVDLPPDADHRAAEAAFTAAGWTRCGAGDWAIALASPDGALVARISPFDPVGPYSAALYREAAGTGQVPALHAHRRLAGGGDLQVMERLEDAPQDVAEAFHRSIAAGDDAVAELVAIVTRIHADARRELPWCGPLDTNPTNVMLRGDGAPVLIDPFYADGPDLYATAGRDPDRFVTRIPEAQRRFLTEIPLAASGPWPEAERAAMRAALAAADARSERMEG</sequence>
<evidence type="ECO:0000259" key="2">
    <source>
        <dbReference type="Pfam" id="PF00501"/>
    </source>
</evidence>
<feature type="domain" description="AMP-binding enzyme C-terminal" evidence="3">
    <location>
        <begin position="386"/>
        <end position="463"/>
    </location>
</feature>
<dbReference type="SUPFAM" id="SSF56801">
    <property type="entry name" value="Acetyl-CoA synthetase-like"/>
    <property type="match status" value="1"/>
</dbReference>
<dbReference type="PROSITE" id="PS00455">
    <property type="entry name" value="AMP_BINDING"/>
    <property type="match status" value="1"/>
</dbReference>
<dbReference type="Pfam" id="PF13193">
    <property type="entry name" value="AMP-binding_C"/>
    <property type="match status" value="1"/>
</dbReference>
<dbReference type="PANTHER" id="PTHR43201:SF8">
    <property type="entry name" value="ACYL-COA SYNTHETASE FAMILY MEMBER 3"/>
    <property type="match status" value="1"/>
</dbReference>
<dbReference type="GO" id="GO:0031956">
    <property type="term" value="F:medium-chain fatty acid-CoA ligase activity"/>
    <property type="evidence" value="ECO:0007669"/>
    <property type="project" value="TreeGrafter"/>
</dbReference>
<dbReference type="GO" id="GO:0006631">
    <property type="term" value="P:fatty acid metabolic process"/>
    <property type="evidence" value="ECO:0007669"/>
    <property type="project" value="TreeGrafter"/>
</dbReference>
<feature type="domain" description="AMP-dependent synthetase/ligase" evidence="2">
    <location>
        <begin position="16"/>
        <end position="334"/>
    </location>
</feature>
<dbReference type="Proteomes" id="UP000182241">
    <property type="component" value="Unassembled WGS sequence"/>
</dbReference>
<dbReference type="InterPro" id="IPR042099">
    <property type="entry name" value="ANL_N_sf"/>
</dbReference>
<dbReference type="InterPro" id="IPR045851">
    <property type="entry name" value="AMP-bd_C_sf"/>
</dbReference>
<reference evidence="5" key="1">
    <citation type="submission" date="2016-10" db="EMBL/GenBank/DDBJ databases">
        <authorList>
            <person name="Varghese N."/>
            <person name="Submissions S."/>
        </authorList>
    </citation>
    <scope>NUCLEOTIDE SEQUENCE [LARGE SCALE GENOMIC DNA]</scope>
    <source>
        <strain evidence="5">DSM 44234</strain>
    </source>
</reference>
<evidence type="ECO:0000259" key="3">
    <source>
        <dbReference type="Pfam" id="PF13193"/>
    </source>
</evidence>
<dbReference type="PANTHER" id="PTHR43201">
    <property type="entry name" value="ACYL-COA SYNTHETASE"/>
    <property type="match status" value="1"/>
</dbReference>
<dbReference type="EMBL" id="FNSA01000003">
    <property type="protein sequence ID" value="SED26048.1"/>
    <property type="molecule type" value="Genomic_DNA"/>
</dbReference>
<evidence type="ECO:0000313" key="5">
    <source>
        <dbReference type="Proteomes" id="UP000182241"/>
    </source>
</evidence>
<keyword evidence="4" id="KW-0436">Ligase</keyword>
<dbReference type="AlphaFoldDB" id="A0A1H4Z8W4"/>
<dbReference type="Gene3D" id="3.40.50.12780">
    <property type="entry name" value="N-terminal domain of ligase-like"/>
    <property type="match status" value="1"/>
</dbReference>